<dbReference type="EMBL" id="AEJF01000069">
    <property type="protein sequence ID" value="KLU26435.1"/>
    <property type="molecule type" value="Genomic_DNA"/>
</dbReference>
<dbReference type="CDD" id="cd00408">
    <property type="entry name" value="DHDPS-like"/>
    <property type="match status" value="1"/>
</dbReference>
<sequence length="317" mass="33732">MKPCSLTDVVVATVLPFNEAQQIDWPSYERVLRYCGQADGVSAVFVNGHAGEGGALSTAERVDVLRFTRETLGPQRTLVAGIIAQSTREAIAEATSAEAAGADLLTLFPPATFSGASTAMVLAYVRAISEAVSLPLAIFQYPLASGFGYSTSTLLELAAVPSVVAIKEGSDSMRAYEENWHAIKGARAEVQVLASNFDWFLAQLAVGSNGILSGLASLVPHQLVELWRASKDNDLPAMRTASARMLPLVRAIYAAPRNEMYARIKVALQMMNVIDCAKAREPFEPAGAATRDAIRDALVQMGLVDGAAGNARGHVHE</sequence>
<protein>
    <recommendedName>
        <fullName evidence="5">Dihydrodipicolinate synthetase</fullName>
    </recommendedName>
</protein>
<dbReference type="RefSeq" id="WP_047846374.1">
    <property type="nucleotide sequence ID" value="NZ_AEJF01000069.1"/>
</dbReference>
<dbReference type="Proteomes" id="UP000035963">
    <property type="component" value="Unassembled WGS sequence"/>
</dbReference>
<dbReference type="Gene3D" id="3.20.20.70">
    <property type="entry name" value="Aldolase class I"/>
    <property type="match status" value="1"/>
</dbReference>
<name>A0A0J1D125_9BURK</name>
<dbReference type="InterPro" id="IPR013785">
    <property type="entry name" value="Aldolase_TIM"/>
</dbReference>
<dbReference type="SUPFAM" id="SSF51569">
    <property type="entry name" value="Aldolase"/>
    <property type="match status" value="1"/>
</dbReference>
<dbReference type="AlphaFoldDB" id="A0A0J1D125"/>
<keyword evidence="4" id="KW-1185">Reference proteome</keyword>
<evidence type="ECO:0008006" key="5">
    <source>
        <dbReference type="Google" id="ProtNLM"/>
    </source>
</evidence>
<proteinExistence type="inferred from homology"/>
<comment type="caution">
    <text evidence="3">The sequence shown here is derived from an EMBL/GenBank/DDBJ whole genome shotgun (WGS) entry which is preliminary data.</text>
</comment>
<reference evidence="3 4" key="1">
    <citation type="journal article" date="2015" name="Genome Announc.">
        <title>Draft Genome Sequence of Burkholderia sp. Strain PML1(12), an Ectomycorrhizosphere-Inhabiting Bacterium with Effective Mineral-Weathering Ability.</title>
        <authorList>
            <person name="Uroz S."/>
            <person name="Oger P."/>
        </authorList>
    </citation>
    <scope>NUCLEOTIDE SEQUENCE [LARGE SCALE GENOMIC DNA]</scope>
    <source>
        <strain evidence="4">PML1(12)</strain>
    </source>
</reference>
<evidence type="ECO:0000256" key="2">
    <source>
        <dbReference type="PIRNR" id="PIRNR001365"/>
    </source>
</evidence>
<dbReference type="GO" id="GO:0008840">
    <property type="term" value="F:4-hydroxy-tetrahydrodipicolinate synthase activity"/>
    <property type="evidence" value="ECO:0007669"/>
    <property type="project" value="TreeGrafter"/>
</dbReference>
<evidence type="ECO:0000256" key="1">
    <source>
        <dbReference type="ARBA" id="ARBA00023239"/>
    </source>
</evidence>
<dbReference type="PATRIC" id="fig|908627.4.peg.2096"/>
<dbReference type="PANTHER" id="PTHR12128:SF72">
    <property type="entry name" value="DIHYDRODIPICOLINATE SYNTHASE"/>
    <property type="match status" value="1"/>
</dbReference>
<evidence type="ECO:0000313" key="4">
    <source>
        <dbReference type="Proteomes" id="UP000035963"/>
    </source>
</evidence>
<accession>A0A0J1D125</accession>
<dbReference type="InterPro" id="IPR002220">
    <property type="entry name" value="DapA-like"/>
</dbReference>
<gene>
    <name evidence="3" type="ORF">EOS_09490</name>
</gene>
<comment type="similarity">
    <text evidence="2">Belongs to the DapA family.</text>
</comment>
<dbReference type="Pfam" id="PF00701">
    <property type="entry name" value="DHDPS"/>
    <property type="match status" value="1"/>
</dbReference>
<dbReference type="PIRSF" id="PIRSF001365">
    <property type="entry name" value="DHDPS"/>
    <property type="match status" value="1"/>
</dbReference>
<dbReference type="PANTHER" id="PTHR12128">
    <property type="entry name" value="DIHYDRODIPICOLINATE SYNTHASE"/>
    <property type="match status" value="1"/>
</dbReference>
<organism evidence="3 4">
    <name type="scientific">Caballeronia mineralivorans PML1(12)</name>
    <dbReference type="NCBI Taxonomy" id="908627"/>
    <lineage>
        <taxon>Bacteria</taxon>
        <taxon>Pseudomonadati</taxon>
        <taxon>Pseudomonadota</taxon>
        <taxon>Betaproteobacteria</taxon>
        <taxon>Burkholderiales</taxon>
        <taxon>Burkholderiaceae</taxon>
        <taxon>Caballeronia</taxon>
    </lineage>
</organism>
<evidence type="ECO:0000313" key="3">
    <source>
        <dbReference type="EMBL" id="KLU26435.1"/>
    </source>
</evidence>
<dbReference type="OrthoDB" id="199953at2"/>
<dbReference type="PRINTS" id="PR00146">
    <property type="entry name" value="DHPICSNTHASE"/>
</dbReference>
<dbReference type="SMART" id="SM01130">
    <property type="entry name" value="DHDPS"/>
    <property type="match status" value="1"/>
</dbReference>
<keyword evidence="1 2" id="KW-0456">Lyase</keyword>